<name>A0A450U8P0_9GAMM</name>
<evidence type="ECO:0008006" key="2">
    <source>
        <dbReference type="Google" id="ProtNLM"/>
    </source>
</evidence>
<gene>
    <name evidence="1" type="ORF">BECKLFY1418B_GA0070995_100949</name>
</gene>
<organism evidence="1">
    <name type="scientific">Candidatus Kentrum sp. LFY</name>
    <dbReference type="NCBI Taxonomy" id="2126342"/>
    <lineage>
        <taxon>Bacteria</taxon>
        <taxon>Pseudomonadati</taxon>
        <taxon>Pseudomonadota</taxon>
        <taxon>Gammaproteobacteria</taxon>
        <taxon>Candidatus Kentrum</taxon>
    </lineage>
</organism>
<dbReference type="EMBL" id="CAADFF010000009">
    <property type="protein sequence ID" value="VFJ88232.1"/>
    <property type="molecule type" value="Genomic_DNA"/>
</dbReference>
<dbReference type="AlphaFoldDB" id="A0A450U8P0"/>
<proteinExistence type="predicted"/>
<protein>
    <recommendedName>
        <fullName evidence="2">ParE toxin of type II toxin-antitoxin system, parDE</fullName>
    </recommendedName>
</protein>
<reference evidence="1" key="1">
    <citation type="submission" date="2019-02" db="EMBL/GenBank/DDBJ databases">
        <authorList>
            <person name="Gruber-Vodicka R. H."/>
            <person name="Seah K. B. B."/>
        </authorList>
    </citation>
    <scope>NUCLEOTIDE SEQUENCE</scope>
    <source>
        <strain evidence="1">BECK_M7</strain>
    </source>
</reference>
<evidence type="ECO:0000313" key="1">
    <source>
        <dbReference type="EMBL" id="VFJ88232.1"/>
    </source>
</evidence>
<accession>A0A450U8P0</accession>
<sequence length="46" mass="5214">MDVEFLSAAEMDLAEVVSYYNDRDDGLGYASVAENEQILDRVVRFP</sequence>